<dbReference type="EMBL" id="CP159510">
    <property type="protein sequence ID" value="XCJ18200.1"/>
    <property type="molecule type" value="Genomic_DNA"/>
</dbReference>
<sequence>MMSGIDCATKLTEQSARRLKSQGVDAVGRYIGPAESWKTITRGEAEAIQRAGCRIFSIWETRPTRRAYFTEEQGKKDAEKAARYAGQIGQPEASPIFFTVDYDAAPDDFGVIRAYFQAIRSRSQKYRIGIYGSFRMIEDLRGKGLADFYYQTYAWSFGHESRHADIYQYQNNRMLAGIPVDLDRIRNPSAVWGPARSAVKHPAVSPAAVVPYPGHLIRRGSRGRDVVRTQNAVGAVPDGIFGPKTEQAVRAYQRRHGLVADGLVGPVTWHVLF</sequence>
<dbReference type="InterPro" id="IPR015020">
    <property type="entry name" value="Rv2525c-like_Glyco_Hydro-like"/>
</dbReference>
<protein>
    <submittedName>
        <fullName evidence="3">Glycoside hydrolase domain-containing protein</fullName>
    </submittedName>
</protein>
<dbReference type="AlphaFoldDB" id="A0AAU8IIX2"/>
<evidence type="ECO:0000313" key="3">
    <source>
        <dbReference type="EMBL" id="XCJ18200.1"/>
    </source>
</evidence>
<evidence type="ECO:0000259" key="1">
    <source>
        <dbReference type="Pfam" id="PF01471"/>
    </source>
</evidence>
<dbReference type="InterPro" id="IPR036366">
    <property type="entry name" value="PGBDSf"/>
</dbReference>
<dbReference type="InterPro" id="IPR017853">
    <property type="entry name" value="GH"/>
</dbReference>
<dbReference type="GO" id="GO:0016787">
    <property type="term" value="F:hydrolase activity"/>
    <property type="evidence" value="ECO:0007669"/>
    <property type="project" value="UniProtKB-KW"/>
</dbReference>
<dbReference type="Gene3D" id="1.10.101.10">
    <property type="entry name" value="PGBD-like superfamily/PGBD"/>
    <property type="match status" value="1"/>
</dbReference>
<proteinExistence type="predicted"/>
<organism evidence="3">
    <name type="scientific">Sporolactobacillus sp. Y61</name>
    <dbReference type="NCBI Taxonomy" id="3160863"/>
    <lineage>
        <taxon>Bacteria</taxon>
        <taxon>Bacillati</taxon>
        <taxon>Bacillota</taxon>
        <taxon>Bacilli</taxon>
        <taxon>Bacillales</taxon>
        <taxon>Sporolactobacillaceae</taxon>
        <taxon>Sporolactobacillus</taxon>
    </lineage>
</organism>
<dbReference type="SUPFAM" id="SSF47090">
    <property type="entry name" value="PGBD-like"/>
    <property type="match status" value="1"/>
</dbReference>
<reference evidence="3" key="1">
    <citation type="submission" date="2024-06" db="EMBL/GenBank/DDBJ databases">
        <authorList>
            <person name="Fan A."/>
            <person name="Zhang F.Y."/>
            <person name="Zhang L."/>
        </authorList>
    </citation>
    <scope>NUCLEOTIDE SEQUENCE</scope>
    <source>
        <strain evidence="3">Y61</strain>
    </source>
</reference>
<keyword evidence="3" id="KW-0378">Hydrolase</keyword>
<feature type="domain" description="Peptidoglycan binding-like" evidence="1">
    <location>
        <begin position="236"/>
        <end position="272"/>
    </location>
</feature>
<dbReference type="Pfam" id="PF08924">
    <property type="entry name" value="Rv2525c_GlyHyd-like"/>
    <property type="match status" value="1"/>
</dbReference>
<dbReference type="InterPro" id="IPR002477">
    <property type="entry name" value="Peptidoglycan-bd-like"/>
</dbReference>
<feature type="domain" description="Rv2525c-like glycoside hydrolase-like" evidence="2">
    <location>
        <begin position="18"/>
        <end position="173"/>
    </location>
</feature>
<dbReference type="SUPFAM" id="SSF51445">
    <property type="entry name" value="(Trans)glycosidases"/>
    <property type="match status" value="1"/>
</dbReference>
<dbReference type="Gene3D" id="3.20.20.80">
    <property type="entry name" value="Glycosidases"/>
    <property type="match status" value="1"/>
</dbReference>
<evidence type="ECO:0000259" key="2">
    <source>
        <dbReference type="Pfam" id="PF08924"/>
    </source>
</evidence>
<dbReference type="Pfam" id="PF01471">
    <property type="entry name" value="PG_binding_1"/>
    <property type="match status" value="1"/>
</dbReference>
<name>A0AAU8IIX2_9BACL</name>
<dbReference type="RefSeq" id="WP_353949269.1">
    <property type="nucleotide sequence ID" value="NZ_CP159510.1"/>
</dbReference>
<accession>A0AAU8IIX2</accession>
<dbReference type="InterPro" id="IPR036365">
    <property type="entry name" value="PGBD-like_sf"/>
</dbReference>
<gene>
    <name evidence="3" type="ORF">ABNN70_07105</name>
</gene>